<name>A0ABQ8AL41_BRANA</name>
<reference evidence="2 3" key="1">
    <citation type="submission" date="2021-05" db="EMBL/GenBank/DDBJ databases">
        <title>Genome Assembly of Synthetic Allotetraploid Brassica napus Reveals Homoeologous Exchanges between Subgenomes.</title>
        <authorList>
            <person name="Davis J.T."/>
        </authorList>
    </citation>
    <scope>NUCLEOTIDE SEQUENCE [LARGE SCALE GENOMIC DNA]</scope>
    <source>
        <strain evidence="3">cv. Da-Ae</strain>
        <tissue evidence="2">Seedling</tissue>
    </source>
</reference>
<organism evidence="2 3">
    <name type="scientific">Brassica napus</name>
    <name type="common">Rape</name>
    <dbReference type="NCBI Taxonomy" id="3708"/>
    <lineage>
        <taxon>Eukaryota</taxon>
        <taxon>Viridiplantae</taxon>
        <taxon>Streptophyta</taxon>
        <taxon>Embryophyta</taxon>
        <taxon>Tracheophyta</taxon>
        <taxon>Spermatophyta</taxon>
        <taxon>Magnoliopsida</taxon>
        <taxon>eudicotyledons</taxon>
        <taxon>Gunneridae</taxon>
        <taxon>Pentapetalae</taxon>
        <taxon>rosids</taxon>
        <taxon>malvids</taxon>
        <taxon>Brassicales</taxon>
        <taxon>Brassicaceae</taxon>
        <taxon>Brassiceae</taxon>
        <taxon>Brassica</taxon>
    </lineage>
</organism>
<comment type="caution">
    <text evidence="2">The sequence shown here is derived from an EMBL/GenBank/DDBJ whole genome shotgun (WGS) entry which is preliminary data.</text>
</comment>
<evidence type="ECO:0000256" key="1">
    <source>
        <dbReference type="SAM" id="Phobius"/>
    </source>
</evidence>
<feature type="transmembrane region" description="Helical" evidence="1">
    <location>
        <begin position="81"/>
        <end position="101"/>
    </location>
</feature>
<sequence length="151" mass="17227">ELHFLGLGQSLVVFNVVFLVVGLPSIVLARLGFQDLVSVDMTPMFSFIARGRFHSLLISFSLPFFVCSLISLYLSSLFASLVSLPFTMFVTLVFSSMYAMWAWKVVVGLKLELWFFGGWLTFFFPHIFVVICWHGRLHVLVEFVKCFLPLS</sequence>
<keyword evidence="1" id="KW-0812">Transmembrane</keyword>
<keyword evidence="1" id="KW-1133">Transmembrane helix</keyword>
<feature type="transmembrane region" description="Helical" evidence="1">
    <location>
        <begin position="113"/>
        <end position="133"/>
    </location>
</feature>
<accession>A0ABQ8AL41</accession>
<evidence type="ECO:0000313" key="3">
    <source>
        <dbReference type="Proteomes" id="UP000824890"/>
    </source>
</evidence>
<evidence type="ECO:0000313" key="2">
    <source>
        <dbReference type="EMBL" id="KAH0893225.1"/>
    </source>
</evidence>
<feature type="transmembrane region" description="Helical" evidence="1">
    <location>
        <begin position="53"/>
        <end position="74"/>
    </location>
</feature>
<protein>
    <submittedName>
        <fullName evidence="2">Uncharacterized protein</fullName>
    </submittedName>
</protein>
<keyword evidence="1" id="KW-0472">Membrane</keyword>
<keyword evidence="3" id="KW-1185">Reference proteome</keyword>
<feature type="transmembrane region" description="Helical" evidence="1">
    <location>
        <begin position="12"/>
        <end position="33"/>
    </location>
</feature>
<dbReference type="EMBL" id="JAGKQM010000013">
    <property type="protein sequence ID" value="KAH0893225.1"/>
    <property type="molecule type" value="Genomic_DNA"/>
</dbReference>
<gene>
    <name evidence="2" type="ORF">HID58_055654</name>
</gene>
<dbReference type="Proteomes" id="UP000824890">
    <property type="component" value="Unassembled WGS sequence"/>
</dbReference>
<proteinExistence type="predicted"/>
<feature type="non-terminal residue" evidence="2">
    <location>
        <position position="1"/>
    </location>
</feature>